<accession>A0A5B7YG87</accession>
<dbReference type="RefSeq" id="WP_139757417.1">
    <property type="nucleotide sequence ID" value="NZ_CP039852.1"/>
</dbReference>
<evidence type="ECO:0000256" key="1">
    <source>
        <dbReference type="SAM" id="SignalP"/>
    </source>
</evidence>
<dbReference type="AlphaFoldDB" id="A0A5B7YG87"/>
<gene>
    <name evidence="2" type="ORF">FBQ74_14930</name>
</gene>
<dbReference type="OrthoDB" id="5508986at2"/>
<name>A0A5B7YG87_9ALTE</name>
<evidence type="ECO:0000313" key="2">
    <source>
        <dbReference type="EMBL" id="QCZ94681.1"/>
    </source>
</evidence>
<feature type="chain" id="PRO_5022821229" evidence="1">
    <location>
        <begin position="23"/>
        <end position="147"/>
    </location>
</feature>
<proteinExistence type="predicted"/>
<dbReference type="EMBL" id="CP039852">
    <property type="protein sequence ID" value="QCZ94681.1"/>
    <property type="molecule type" value="Genomic_DNA"/>
</dbReference>
<evidence type="ECO:0000313" key="3">
    <source>
        <dbReference type="Proteomes" id="UP000304912"/>
    </source>
</evidence>
<sequence length="147" mass="16284">MFKYVCAALVVLSTFYCSATHASQEAQRFGTCLTDSMTGKERKNLAKWIFLGMSTHSTIRPYANVTKDDIDEINQYVGSLITRLVTEDCPEQAKAAADLTGAAAFEQAFKIVGEVAMQELMTEPSVGQSLGAFEKYLDQQKFNDVFQ</sequence>
<feature type="signal peptide" evidence="1">
    <location>
        <begin position="1"/>
        <end position="22"/>
    </location>
</feature>
<dbReference type="Proteomes" id="UP000304912">
    <property type="component" value="Chromosome"/>
</dbReference>
<keyword evidence="1" id="KW-0732">Signal</keyword>
<protein>
    <submittedName>
        <fullName evidence="2">Uncharacterized protein</fullName>
    </submittedName>
</protein>
<dbReference type="KEGG" id="salk:FBQ74_14930"/>
<reference evidence="2 3" key="1">
    <citation type="submission" date="2019-04" db="EMBL/GenBank/DDBJ databases">
        <title>Salinimonas iocasae sp. nov., a halophilic bacterium isolated from the outer tube casing of tubeworms in Okinawa Trough.</title>
        <authorList>
            <person name="Zhang H."/>
            <person name="Wang H."/>
            <person name="Li C."/>
        </authorList>
    </citation>
    <scope>NUCLEOTIDE SEQUENCE [LARGE SCALE GENOMIC DNA]</scope>
    <source>
        <strain evidence="2 3">KX18D6</strain>
    </source>
</reference>
<organism evidence="2 3">
    <name type="scientific">Salinimonas iocasae</name>
    <dbReference type="NCBI Taxonomy" id="2572577"/>
    <lineage>
        <taxon>Bacteria</taxon>
        <taxon>Pseudomonadati</taxon>
        <taxon>Pseudomonadota</taxon>
        <taxon>Gammaproteobacteria</taxon>
        <taxon>Alteromonadales</taxon>
        <taxon>Alteromonadaceae</taxon>
        <taxon>Alteromonas/Salinimonas group</taxon>
        <taxon>Salinimonas</taxon>
    </lineage>
</organism>
<keyword evidence="3" id="KW-1185">Reference proteome</keyword>